<keyword evidence="9 14" id="KW-1133">Transmembrane helix</keyword>
<keyword evidence="7 14" id="KW-0812">Transmembrane</keyword>
<evidence type="ECO:0000256" key="5">
    <source>
        <dbReference type="ARBA" id="ARBA00022475"/>
    </source>
</evidence>
<keyword evidence="10 14" id="KW-0560">Oxidoreductase</keyword>
<dbReference type="PANTHER" id="PTHR40255">
    <property type="entry name" value="UPF0093 MEMBRANE PROTEIN SLR1790"/>
    <property type="match status" value="1"/>
</dbReference>
<keyword evidence="11 14" id="KW-0408">Iron</keyword>
<protein>
    <recommendedName>
        <fullName evidence="4 14">Protoporphyrinogen IX oxidase</fullName>
        <shortName evidence="14">PPO</shortName>
        <ecNumber evidence="14 15">1.3.99.-</ecNumber>
    </recommendedName>
</protein>
<keyword evidence="8 14" id="KW-0479">Metal-binding</keyword>
<comment type="caution">
    <text evidence="16">The sequence shown here is derived from an EMBL/GenBank/DDBJ whole genome shotgun (WGS) entry which is preliminary data.</text>
</comment>
<dbReference type="EMBL" id="JAUSVX010000001">
    <property type="protein sequence ID" value="MDQ0468061.1"/>
    <property type="molecule type" value="Genomic_DNA"/>
</dbReference>
<dbReference type="InterPro" id="IPR005265">
    <property type="entry name" value="HemJ-like"/>
</dbReference>
<feature type="binding site" description="axial binding residue" evidence="14">
    <location>
        <position position="90"/>
    </location>
    <ligand>
        <name>heme</name>
        <dbReference type="ChEBI" id="CHEBI:30413"/>
    </ligand>
    <ligandPart>
        <name>Fe</name>
        <dbReference type="ChEBI" id="CHEBI:18248"/>
    </ligandPart>
</feature>
<dbReference type="PANTHER" id="PTHR40255:SF1">
    <property type="entry name" value="PROTOPORPHYRINOGEN IX OXIDASE"/>
    <property type="match status" value="1"/>
</dbReference>
<feature type="transmembrane region" description="Helical" evidence="14">
    <location>
        <begin position="56"/>
        <end position="77"/>
    </location>
</feature>
<comment type="catalytic activity">
    <reaction evidence="13 14 15">
        <text>protoporphyrinogen IX + 3 A = protoporphyrin IX + 3 AH2</text>
        <dbReference type="Rhea" id="RHEA:62000"/>
        <dbReference type="ChEBI" id="CHEBI:13193"/>
        <dbReference type="ChEBI" id="CHEBI:17499"/>
        <dbReference type="ChEBI" id="CHEBI:57306"/>
        <dbReference type="ChEBI" id="CHEBI:57307"/>
    </reaction>
</comment>
<feature type="transmembrane region" description="Helical" evidence="14">
    <location>
        <begin position="83"/>
        <end position="104"/>
    </location>
</feature>
<keyword evidence="17" id="KW-1185">Reference proteome</keyword>
<evidence type="ECO:0000256" key="2">
    <source>
        <dbReference type="ARBA" id="ARBA00005073"/>
    </source>
</evidence>
<feature type="transmembrane region" description="Helical" evidence="14">
    <location>
        <begin position="125"/>
        <end position="143"/>
    </location>
</feature>
<proteinExistence type="inferred from homology"/>
<name>A0ABU0J3F2_9HYPH</name>
<dbReference type="Proteomes" id="UP001242480">
    <property type="component" value="Unassembled WGS sequence"/>
</dbReference>
<keyword evidence="12 14" id="KW-0472">Membrane</keyword>
<comment type="subunit">
    <text evidence="14">Homodimer.</text>
</comment>
<evidence type="ECO:0000256" key="3">
    <source>
        <dbReference type="ARBA" id="ARBA00006501"/>
    </source>
</evidence>
<evidence type="ECO:0000256" key="9">
    <source>
        <dbReference type="ARBA" id="ARBA00022989"/>
    </source>
</evidence>
<evidence type="ECO:0000256" key="6">
    <source>
        <dbReference type="ARBA" id="ARBA00022617"/>
    </source>
</evidence>
<keyword evidence="5 14" id="KW-1003">Cell membrane</keyword>
<comment type="subcellular location">
    <subcellularLocation>
        <location evidence="1 14">Cell membrane</location>
        <topology evidence="1 14">Multi-pass membrane protein</topology>
    </subcellularLocation>
</comment>
<evidence type="ECO:0000256" key="12">
    <source>
        <dbReference type="ARBA" id="ARBA00023136"/>
    </source>
</evidence>
<dbReference type="EC" id="1.3.99.-" evidence="14 15"/>
<comment type="similarity">
    <text evidence="3 14 15">Belongs to the HemJ family.</text>
</comment>
<dbReference type="HAMAP" id="MF_02239">
    <property type="entry name" value="HemJ"/>
    <property type="match status" value="1"/>
</dbReference>
<reference evidence="16 17" key="1">
    <citation type="submission" date="2023-07" db="EMBL/GenBank/DDBJ databases">
        <title>Genomic Encyclopedia of Type Strains, Phase IV (KMG-IV): sequencing the most valuable type-strain genomes for metagenomic binning, comparative biology and taxonomic classification.</title>
        <authorList>
            <person name="Goeker M."/>
        </authorList>
    </citation>
    <scope>NUCLEOTIDE SEQUENCE [LARGE SCALE GENOMIC DNA]</scope>
    <source>
        <strain evidence="16 17">DSM 19619</strain>
    </source>
</reference>
<comment type="pathway">
    <text evidence="2 14 15">Porphyrin-containing compound metabolism; protoporphyrin-IX biosynthesis; protoporphyrin-IX from protoporphyrinogen-IX: step 1/1.</text>
</comment>
<dbReference type="NCBIfam" id="TIGR00701">
    <property type="entry name" value="protoporphyrinogen oxidase HemJ"/>
    <property type="match status" value="1"/>
</dbReference>
<evidence type="ECO:0000256" key="14">
    <source>
        <dbReference type="HAMAP-Rule" id="MF_02239"/>
    </source>
</evidence>
<evidence type="ECO:0000256" key="11">
    <source>
        <dbReference type="ARBA" id="ARBA00023004"/>
    </source>
</evidence>
<evidence type="ECO:0000256" key="15">
    <source>
        <dbReference type="PIRNR" id="PIRNR004638"/>
    </source>
</evidence>
<dbReference type="RefSeq" id="WP_307268600.1">
    <property type="nucleotide sequence ID" value="NZ_JAUSVX010000001.1"/>
</dbReference>
<evidence type="ECO:0000256" key="10">
    <source>
        <dbReference type="ARBA" id="ARBA00023002"/>
    </source>
</evidence>
<evidence type="ECO:0000256" key="13">
    <source>
        <dbReference type="ARBA" id="ARBA00048390"/>
    </source>
</evidence>
<dbReference type="PIRSF" id="PIRSF004638">
    <property type="entry name" value="UCP004638"/>
    <property type="match status" value="1"/>
</dbReference>
<feature type="transmembrane region" description="Helical" evidence="14">
    <location>
        <begin position="13"/>
        <end position="35"/>
    </location>
</feature>
<evidence type="ECO:0000313" key="17">
    <source>
        <dbReference type="Proteomes" id="UP001242480"/>
    </source>
</evidence>
<accession>A0ABU0J3F2</accession>
<evidence type="ECO:0000256" key="8">
    <source>
        <dbReference type="ARBA" id="ARBA00022723"/>
    </source>
</evidence>
<sequence>MEYGSPGYDWLKAAHIIAVIAWMAGMLYLPRLFVYHADTVPGSVQSETFKVMERRLLKAIITPAMIATWILGLLLAWKSGFYAAPWLHAKFALVLVLSGLHGFFARTVRSFAEDRNQRPARFYRILNEVPTLVMILIVILVVVKPF</sequence>
<gene>
    <name evidence="16" type="ORF">QO011_001056</name>
</gene>
<evidence type="ECO:0000313" key="16">
    <source>
        <dbReference type="EMBL" id="MDQ0468061.1"/>
    </source>
</evidence>
<feature type="binding site" description="axial binding residue" evidence="14">
    <location>
        <position position="15"/>
    </location>
    <ligand>
        <name>heme</name>
        <dbReference type="ChEBI" id="CHEBI:30413"/>
    </ligand>
    <ligandPart>
        <name>Fe</name>
        <dbReference type="ChEBI" id="CHEBI:18248"/>
    </ligandPart>
</feature>
<evidence type="ECO:0000256" key="1">
    <source>
        <dbReference type="ARBA" id="ARBA00004651"/>
    </source>
</evidence>
<organism evidence="16 17">
    <name type="scientific">Labrys wisconsinensis</name>
    <dbReference type="NCBI Taxonomy" id="425677"/>
    <lineage>
        <taxon>Bacteria</taxon>
        <taxon>Pseudomonadati</taxon>
        <taxon>Pseudomonadota</taxon>
        <taxon>Alphaproteobacteria</taxon>
        <taxon>Hyphomicrobiales</taxon>
        <taxon>Xanthobacteraceae</taxon>
        <taxon>Labrys</taxon>
    </lineage>
</organism>
<evidence type="ECO:0000256" key="4">
    <source>
        <dbReference type="ARBA" id="ARBA00017504"/>
    </source>
</evidence>
<dbReference type="Pfam" id="PF03653">
    <property type="entry name" value="UPF0093"/>
    <property type="match status" value="1"/>
</dbReference>
<evidence type="ECO:0000256" key="7">
    <source>
        <dbReference type="ARBA" id="ARBA00022692"/>
    </source>
</evidence>
<keyword evidence="6 14" id="KW-0349">Heme</keyword>
<comment type="cofactor">
    <cofactor evidence="14 15">
        <name>heme b</name>
        <dbReference type="ChEBI" id="CHEBI:60344"/>
    </cofactor>
    <text evidence="14 15">Binds 1 heme b (iron(II)-protoporphyrin IX) group per subunit.</text>
</comment>
<comment type="function">
    <text evidence="14 15">Catalyzes the oxidation of protoporphyrinogen IX to protoporphyrin IX.</text>
</comment>